<sequence>MRSDKRADVLHFVPSRKTPKGSVSQLFTSQPSRVTRCQRQHRQLRALQQLPRHQQENIDNLSFFRPFPSGPCGSGSHAHWAWLGAYQLTKQAVVWKLL</sequence>
<dbReference type="GeneID" id="66067162"/>
<keyword evidence="2" id="KW-1185">Reference proteome</keyword>
<dbReference type="EMBL" id="CP072757">
    <property type="protein sequence ID" value="QUC22144.1"/>
    <property type="molecule type" value="Genomic_DNA"/>
</dbReference>
<gene>
    <name evidence="1" type="ORF">UV8b_06385</name>
</gene>
<proteinExistence type="predicted"/>
<name>A0A8E5HV16_USTVR</name>
<protein>
    <submittedName>
        <fullName evidence="1">Uncharacterized protein</fullName>
    </submittedName>
</protein>
<evidence type="ECO:0000313" key="1">
    <source>
        <dbReference type="EMBL" id="QUC22144.1"/>
    </source>
</evidence>
<dbReference type="AlphaFoldDB" id="A0A8E5HV16"/>
<accession>A0A8E5HV16</accession>
<dbReference type="Proteomes" id="UP000027002">
    <property type="component" value="Chromosome 5"/>
</dbReference>
<evidence type="ECO:0000313" key="2">
    <source>
        <dbReference type="Proteomes" id="UP000027002"/>
    </source>
</evidence>
<reference evidence="1" key="1">
    <citation type="submission" date="2020-03" db="EMBL/GenBank/DDBJ databases">
        <title>A mixture of massive structural variations and highly conserved coding sequences in Ustilaginoidea virens genome.</title>
        <authorList>
            <person name="Zhang K."/>
            <person name="Zhao Z."/>
            <person name="Zhang Z."/>
            <person name="Li Y."/>
            <person name="Hsiang T."/>
            <person name="Sun W."/>
        </authorList>
    </citation>
    <scope>NUCLEOTIDE SEQUENCE</scope>
    <source>
        <strain evidence="1">UV-8b</strain>
    </source>
</reference>
<organism evidence="1 2">
    <name type="scientific">Ustilaginoidea virens</name>
    <name type="common">Rice false smut fungus</name>
    <name type="synonym">Villosiclava virens</name>
    <dbReference type="NCBI Taxonomy" id="1159556"/>
    <lineage>
        <taxon>Eukaryota</taxon>
        <taxon>Fungi</taxon>
        <taxon>Dikarya</taxon>
        <taxon>Ascomycota</taxon>
        <taxon>Pezizomycotina</taxon>
        <taxon>Sordariomycetes</taxon>
        <taxon>Hypocreomycetidae</taxon>
        <taxon>Hypocreales</taxon>
        <taxon>Clavicipitaceae</taxon>
        <taxon>Ustilaginoidea</taxon>
    </lineage>
</organism>
<dbReference type="KEGG" id="uvi:66067162"/>
<dbReference type="RefSeq" id="XP_042999817.1">
    <property type="nucleotide sequence ID" value="XM_043143882.1"/>
</dbReference>